<evidence type="ECO:0000313" key="4">
    <source>
        <dbReference type="Proteomes" id="UP000829196"/>
    </source>
</evidence>
<evidence type="ECO:0000256" key="1">
    <source>
        <dbReference type="SAM" id="MobiDB-lite"/>
    </source>
</evidence>
<evidence type="ECO:0000256" key="2">
    <source>
        <dbReference type="SAM" id="SignalP"/>
    </source>
</evidence>
<feature type="region of interest" description="Disordered" evidence="1">
    <location>
        <begin position="83"/>
        <end position="115"/>
    </location>
</feature>
<dbReference type="EMBL" id="JAGYWB010000017">
    <property type="protein sequence ID" value="KAI0493638.1"/>
    <property type="molecule type" value="Genomic_DNA"/>
</dbReference>
<reference evidence="3" key="1">
    <citation type="journal article" date="2022" name="Front. Genet.">
        <title>Chromosome-Scale Assembly of the Dendrobium nobile Genome Provides Insights Into the Molecular Mechanism of the Biosynthesis of the Medicinal Active Ingredient of Dendrobium.</title>
        <authorList>
            <person name="Xu Q."/>
            <person name="Niu S.-C."/>
            <person name="Li K.-L."/>
            <person name="Zheng P.-J."/>
            <person name="Zhang X.-J."/>
            <person name="Jia Y."/>
            <person name="Liu Y."/>
            <person name="Niu Y.-X."/>
            <person name="Yu L.-H."/>
            <person name="Chen D.-F."/>
            <person name="Zhang G.-Q."/>
        </authorList>
    </citation>
    <scope>NUCLEOTIDE SEQUENCE</scope>
    <source>
        <tissue evidence="3">Leaf</tissue>
    </source>
</reference>
<protein>
    <submittedName>
        <fullName evidence="3">Uncharacterized protein</fullName>
    </submittedName>
</protein>
<feature type="signal peptide" evidence="2">
    <location>
        <begin position="1"/>
        <end position="18"/>
    </location>
</feature>
<keyword evidence="4" id="KW-1185">Reference proteome</keyword>
<comment type="caution">
    <text evidence="3">The sequence shown here is derived from an EMBL/GenBank/DDBJ whole genome shotgun (WGS) entry which is preliminary data.</text>
</comment>
<feature type="chain" id="PRO_5035834307" evidence="2">
    <location>
        <begin position="19"/>
        <end position="115"/>
    </location>
</feature>
<proteinExistence type="predicted"/>
<feature type="region of interest" description="Disordered" evidence="1">
    <location>
        <begin position="24"/>
        <end position="67"/>
    </location>
</feature>
<organism evidence="3 4">
    <name type="scientific">Dendrobium nobile</name>
    <name type="common">Orchid</name>
    <dbReference type="NCBI Taxonomy" id="94219"/>
    <lineage>
        <taxon>Eukaryota</taxon>
        <taxon>Viridiplantae</taxon>
        <taxon>Streptophyta</taxon>
        <taxon>Embryophyta</taxon>
        <taxon>Tracheophyta</taxon>
        <taxon>Spermatophyta</taxon>
        <taxon>Magnoliopsida</taxon>
        <taxon>Liliopsida</taxon>
        <taxon>Asparagales</taxon>
        <taxon>Orchidaceae</taxon>
        <taxon>Epidendroideae</taxon>
        <taxon>Malaxideae</taxon>
        <taxon>Dendrobiinae</taxon>
        <taxon>Dendrobium</taxon>
    </lineage>
</organism>
<dbReference type="AlphaFoldDB" id="A0A8T3ABY9"/>
<sequence length="115" mass="13127">MLALFFSSLALMISWSMAELEKSTLSKKTEYPSSDSNNPTVPQRYNAGQPYDYNTYPPPPQPEYSNFNQKKHLSAQPVYRALNPNKPALPQPYHPGEPYRRGCKSNLYCRPPSTK</sequence>
<accession>A0A8T3ABY9</accession>
<dbReference type="Proteomes" id="UP000829196">
    <property type="component" value="Unassembled WGS sequence"/>
</dbReference>
<gene>
    <name evidence="3" type="ORF">KFK09_023759</name>
</gene>
<keyword evidence="2" id="KW-0732">Signal</keyword>
<name>A0A8T3ABY9_DENNO</name>
<feature type="compositionally biased region" description="Polar residues" evidence="1">
    <location>
        <begin position="31"/>
        <end position="43"/>
    </location>
</feature>
<evidence type="ECO:0000313" key="3">
    <source>
        <dbReference type="EMBL" id="KAI0493638.1"/>
    </source>
</evidence>